<keyword evidence="4" id="KW-0493">Microtubule</keyword>
<dbReference type="GO" id="GO:0007018">
    <property type="term" value="P:microtubule-based movement"/>
    <property type="evidence" value="ECO:0007669"/>
    <property type="project" value="TreeGrafter"/>
</dbReference>
<feature type="compositionally biased region" description="Low complexity" evidence="10">
    <location>
        <begin position="541"/>
        <end position="551"/>
    </location>
</feature>
<dbReference type="InterPro" id="IPR019734">
    <property type="entry name" value="TPR_rpt"/>
</dbReference>
<dbReference type="PANTHER" id="PTHR45783">
    <property type="entry name" value="KINESIN LIGHT CHAIN"/>
    <property type="match status" value="1"/>
</dbReference>
<dbReference type="EMBL" id="FN648464">
    <property type="protein sequence ID" value="CBN74452.1"/>
    <property type="molecule type" value="Genomic_DNA"/>
</dbReference>
<protein>
    <submittedName>
        <fullName evidence="11">Tetratricopeptide TPR_2 repeat protein</fullName>
    </submittedName>
</protein>
<evidence type="ECO:0000313" key="12">
    <source>
        <dbReference type="Proteomes" id="UP000002630"/>
    </source>
</evidence>
<dbReference type="GO" id="GO:0005737">
    <property type="term" value="C:cytoplasm"/>
    <property type="evidence" value="ECO:0007669"/>
    <property type="project" value="TreeGrafter"/>
</dbReference>
<evidence type="ECO:0000256" key="5">
    <source>
        <dbReference type="ARBA" id="ARBA00022737"/>
    </source>
</evidence>
<dbReference type="STRING" id="2880.D8LJY3"/>
<keyword evidence="8" id="KW-0505">Motor protein</keyword>
<dbReference type="SUPFAM" id="SSF48452">
    <property type="entry name" value="TPR-like"/>
    <property type="match status" value="1"/>
</dbReference>
<keyword evidence="5" id="KW-0677">Repeat</keyword>
<keyword evidence="3" id="KW-0963">Cytoplasm</keyword>
<keyword evidence="6" id="KW-0802">TPR repeat</keyword>
<dbReference type="SMART" id="SM00028">
    <property type="entry name" value="TPR"/>
    <property type="match status" value="3"/>
</dbReference>
<evidence type="ECO:0000256" key="2">
    <source>
        <dbReference type="ARBA" id="ARBA00009622"/>
    </source>
</evidence>
<evidence type="ECO:0000256" key="6">
    <source>
        <dbReference type="ARBA" id="ARBA00022803"/>
    </source>
</evidence>
<dbReference type="GO" id="GO:0005871">
    <property type="term" value="C:kinesin complex"/>
    <property type="evidence" value="ECO:0007669"/>
    <property type="project" value="InterPro"/>
</dbReference>
<evidence type="ECO:0000256" key="10">
    <source>
        <dbReference type="SAM" id="MobiDB-lite"/>
    </source>
</evidence>
<dbReference type="GO" id="GO:0019894">
    <property type="term" value="F:kinesin binding"/>
    <property type="evidence" value="ECO:0007669"/>
    <property type="project" value="TreeGrafter"/>
</dbReference>
<reference evidence="11 12" key="1">
    <citation type="journal article" date="2010" name="Nature">
        <title>The Ectocarpus genome and the independent evolution of multicellularity in brown algae.</title>
        <authorList>
            <person name="Cock J.M."/>
            <person name="Sterck L."/>
            <person name="Rouze P."/>
            <person name="Scornet D."/>
            <person name="Allen A.E."/>
            <person name="Amoutzias G."/>
            <person name="Anthouard V."/>
            <person name="Artiguenave F."/>
            <person name="Aury J.M."/>
            <person name="Badger J.H."/>
            <person name="Beszteri B."/>
            <person name="Billiau K."/>
            <person name="Bonnet E."/>
            <person name="Bothwell J.H."/>
            <person name="Bowler C."/>
            <person name="Boyen C."/>
            <person name="Brownlee C."/>
            <person name="Carrano C.J."/>
            <person name="Charrier B."/>
            <person name="Cho G.Y."/>
            <person name="Coelho S.M."/>
            <person name="Collen J."/>
            <person name="Corre E."/>
            <person name="Da Silva C."/>
            <person name="Delage L."/>
            <person name="Delaroque N."/>
            <person name="Dittami S.M."/>
            <person name="Doulbeau S."/>
            <person name="Elias M."/>
            <person name="Farnham G."/>
            <person name="Gachon C.M."/>
            <person name="Gschloessl B."/>
            <person name="Heesch S."/>
            <person name="Jabbari K."/>
            <person name="Jubin C."/>
            <person name="Kawai H."/>
            <person name="Kimura K."/>
            <person name="Kloareg B."/>
            <person name="Kupper F.C."/>
            <person name="Lang D."/>
            <person name="Le Bail A."/>
            <person name="Leblanc C."/>
            <person name="Lerouge P."/>
            <person name="Lohr M."/>
            <person name="Lopez P.J."/>
            <person name="Martens C."/>
            <person name="Maumus F."/>
            <person name="Michel G."/>
            <person name="Miranda-Saavedra D."/>
            <person name="Morales J."/>
            <person name="Moreau H."/>
            <person name="Motomura T."/>
            <person name="Nagasato C."/>
            <person name="Napoli C.A."/>
            <person name="Nelson D.R."/>
            <person name="Nyvall-Collen P."/>
            <person name="Peters A.F."/>
            <person name="Pommier C."/>
            <person name="Potin P."/>
            <person name="Poulain J."/>
            <person name="Quesneville H."/>
            <person name="Read B."/>
            <person name="Rensing S.A."/>
            <person name="Ritter A."/>
            <person name="Rousvoal S."/>
            <person name="Samanta M."/>
            <person name="Samson G."/>
            <person name="Schroeder D.C."/>
            <person name="Segurens B."/>
            <person name="Strittmatter M."/>
            <person name="Tonon T."/>
            <person name="Tregear J.W."/>
            <person name="Valentin K."/>
            <person name="von Dassow P."/>
            <person name="Yamagishi T."/>
            <person name="Van de Peer Y."/>
            <person name="Wincker P."/>
        </authorList>
    </citation>
    <scope>NUCLEOTIDE SEQUENCE [LARGE SCALE GENOMIC DNA]</scope>
    <source>
        <strain evidence="12">Ec32 / CCAP1310/4</strain>
    </source>
</reference>
<evidence type="ECO:0000256" key="7">
    <source>
        <dbReference type="ARBA" id="ARBA00023054"/>
    </source>
</evidence>
<evidence type="ECO:0000256" key="3">
    <source>
        <dbReference type="ARBA" id="ARBA00022490"/>
    </source>
</evidence>
<dbReference type="eggNOG" id="KOG1840">
    <property type="taxonomic scope" value="Eukaryota"/>
</dbReference>
<dbReference type="InParanoid" id="D8LJY3"/>
<accession>D8LJY3</accession>
<keyword evidence="12" id="KW-1185">Reference proteome</keyword>
<dbReference type="OrthoDB" id="188436at2759"/>
<feature type="compositionally biased region" description="Low complexity" evidence="10">
    <location>
        <begin position="73"/>
        <end position="91"/>
    </location>
</feature>
<keyword evidence="7" id="KW-0175">Coiled coil</keyword>
<dbReference type="Pfam" id="PF13424">
    <property type="entry name" value="TPR_12"/>
    <property type="match status" value="3"/>
</dbReference>
<dbReference type="EMBL" id="FN649741">
    <property type="protein sequence ID" value="CBN74452.1"/>
    <property type="molecule type" value="Genomic_DNA"/>
</dbReference>
<evidence type="ECO:0000256" key="9">
    <source>
        <dbReference type="ARBA" id="ARBA00023212"/>
    </source>
</evidence>
<dbReference type="InterPro" id="IPR002151">
    <property type="entry name" value="Kinesin_light"/>
</dbReference>
<name>D8LJY3_ECTSI</name>
<dbReference type="Gene3D" id="1.25.40.10">
    <property type="entry name" value="Tetratricopeptide repeat domain"/>
    <property type="match status" value="2"/>
</dbReference>
<dbReference type="Proteomes" id="UP000002630">
    <property type="component" value="Linkage Group LG16"/>
</dbReference>
<comment type="subcellular location">
    <subcellularLocation>
        <location evidence="1">Cytoplasm</location>
        <location evidence="1">Cytoskeleton</location>
    </subcellularLocation>
</comment>
<sequence length="674" mass="71446">MAWRDAADSIRAELNNLELTREDDDARSSVTVAGKVGGGGGKEKKLLLRQQSTASCSTVEDGATASVISGSEASSFAPSSTCFSSTSSSSSRAAQHGRESQRKAILRAGFRDLVGVAGDDDSRLLYLSLAVLPDGHEFTVKDAAVLLHGDGSARCGDGMAAASAAVAGGDKGGEEREEKAARRVLRVLEARGILTASGGRGGRRKSTSSPSSFRMHEAHSGFAREILLDCPKILGWAVGRWVGFLSSLDAVLFFDPSALARLWSAVEDVGGKGWRDGRPYETALEAIDNYDPLCRVCLVAVAKFRSAEGDWDGASLMWRRLLTVEQRAQEPNVMYPVWELVNAAEKGGKPEEAAAWRRYGRETLNLAMAGRLKEAEQLLRRALTIEEARLGEDDPRVARTLFHLGVCLRVAGRLEEAEEVLWRALDIETAGRGADDLVVARTLHALGLCAKLSSQGGGGDGALEDATELFAHALAIREAKLQPDDASVGQTLFELGVCLRRDGRVQEAEAFLRRALGIKEAAAALEAEGGVAATGAGGAGRALSRRSSSGSSGAGSRGSSGSSSSNRNGVDEDSVGLAMFQLGVCVLQGGRRLEEAETLLRNALDVETQRLGSEDVSVARIAFQHGVCLRRSGRREEAERVLGECVETLEARLGAAHEEVAAAKSMLDLCAATE</sequence>
<proteinExistence type="inferred from homology"/>
<dbReference type="GO" id="GO:0005874">
    <property type="term" value="C:microtubule"/>
    <property type="evidence" value="ECO:0007669"/>
    <property type="project" value="UniProtKB-KW"/>
</dbReference>
<gene>
    <name evidence="11" type="ORF">Esi_0028_0028</name>
</gene>
<feature type="region of interest" description="Disordered" evidence="10">
    <location>
        <begin position="534"/>
        <end position="570"/>
    </location>
</feature>
<evidence type="ECO:0000313" key="11">
    <source>
        <dbReference type="EMBL" id="CBN74452.1"/>
    </source>
</evidence>
<dbReference type="AlphaFoldDB" id="D8LJY3"/>
<feature type="region of interest" description="Disordered" evidence="10">
    <location>
        <begin position="73"/>
        <end position="100"/>
    </location>
</feature>
<dbReference type="InterPro" id="IPR011990">
    <property type="entry name" value="TPR-like_helical_dom_sf"/>
</dbReference>
<dbReference type="PANTHER" id="PTHR45783:SF3">
    <property type="entry name" value="KINESIN LIGHT CHAIN"/>
    <property type="match status" value="1"/>
</dbReference>
<comment type="similarity">
    <text evidence="2">Belongs to the kinesin light chain family.</text>
</comment>
<evidence type="ECO:0000256" key="8">
    <source>
        <dbReference type="ARBA" id="ARBA00023175"/>
    </source>
</evidence>
<evidence type="ECO:0000256" key="1">
    <source>
        <dbReference type="ARBA" id="ARBA00004245"/>
    </source>
</evidence>
<keyword evidence="9" id="KW-0206">Cytoskeleton</keyword>
<organism evidence="11 12">
    <name type="scientific">Ectocarpus siliculosus</name>
    <name type="common">Brown alga</name>
    <name type="synonym">Conferva siliculosa</name>
    <dbReference type="NCBI Taxonomy" id="2880"/>
    <lineage>
        <taxon>Eukaryota</taxon>
        <taxon>Sar</taxon>
        <taxon>Stramenopiles</taxon>
        <taxon>Ochrophyta</taxon>
        <taxon>PX clade</taxon>
        <taxon>Phaeophyceae</taxon>
        <taxon>Ectocarpales</taxon>
        <taxon>Ectocarpaceae</taxon>
        <taxon>Ectocarpus</taxon>
    </lineage>
</organism>
<evidence type="ECO:0000256" key="4">
    <source>
        <dbReference type="ARBA" id="ARBA00022701"/>
    </source>
</evidence>